<evidence type="ECO:0000313" key="2">
    <source>
        <dbReference type="Proteomes" id="UP000225074"/>
    </source>
</evidence>
<dbReference type="KEGG" id="vg:65109863"/>
<evidence type="ECO:0000313" key="1">
    <source>
        <dbReference type="EMBL" id="ARW58122.1"/>
    </source>
</evidence>
<organism evidence="1 2">
    <name type="scientific">Serratia phage X20</name>
    <dbReference type="NCBI Taxonomy" id="2006942"/>
    <lineage>
        <taxon>Viruses</taxon>
        <taxon>Duplodnaviria</taxon>
        <taxon>Heunggongvirae</taxon>
        <taxon>Uroviricota</taxon>
        <taxon>Caudoviricetes</taxon>
        <taxon>Pantevenvirales</taxon>
        <taxon>Straboviridae</taxon>
        <taxon>Tevenvirinae</taxon>
        <taxon>Winklervirus</taxon>
        <taxon>Winklervirus xtwenty</taxon>
    </lineage>
</organism>
<dbReference type="RefSeq" id="YP_010092300.1">
    <property type="nucleotide sequence ID" value="NC_055728.1"/>
</dbReference>
<reference evidence="1 2" key="1">
    <citation type="submission" date="2017-05" db="EMBL/GenBank/DDBJ databases">
        <title>Environmental T4-family bacteriophages evolve to escape abortive infection via multiple routes in a bacterial host employing #altruistic suicide# through Type III toxin-antitoxin systems.</title>
        <authorList>
            <person name="Chen B."/>
            <person name="Akusobi C."/>
            <person name="Fang X."/>
            <person name="Salmond G.P.C."/>
        </authorList>
    </citation>
    <scope>NUCLEOTIDE SEQUENCE [LARGE SCALE GENOMIC DNA]</scope>
</reference>
<sequence>MSDVKKQVAQLESTVATLKVRVFDAQELAGQYKEQVESLSSLVQQIVQIAGVKAVDEQVTFDSILERIKGLALLEVREDDSEVEAEVEG</sequence>
<keyword evidence="2" id="KW-1185">Reference proteome</keyword>
<name>A0A1Z1LZA3_9CAUD</name>
<dbReference type="EMBL" id="MF036692">
    <property type="protein sequence ID" value="ARW58122.1"/>
    <property type="molecule type" value="Genomic_DNA"/>
</dbReference>
<dbReference type="GeneID" id="65109863"/>
<dbReference type="Proteomes" id="UP000225074">
    <property type="component" value="Genome"/>
</dbReference>
<proteinExistence type="predicted"/>
<protein>
    <submittedName>
        <fullName evidence="1">Chaperone for long tail fiber formation</fullName>
    </submittedName>
</protein>
<accession>A0A1Z1LZA3</accession>